<reference evidence="1" key="1">
    <citation type="submission" date="2014-09" db="EMBL/GenBank/DDBJ databases">
        <authorList>
            <person name="Magalhaes I.L.F."/>
            <person name="Oliveira U."/>
            <person name="Santos F.R."/>
            <person name="Vidigal T.H.D.A."/>
            <person name="Brescovit A.D."/>
            <person name="Santos A.J."/>
        </authorList>
    </citation>
    <scope>NUCLEOTIDE SEQUENCE</scope>
    <source>
        <tissue evidence="1">Shoot tissue taken approximately 20 cm above the soil surface</tissue>
    </source>
</reference>
<dbReference type="AlphaFoldDB" id="A0A0A8YJJ7"/>
<accession>A0A0A8YJJ7</accession>
<sequence length="39" mass="4167">MGDVVTGDIICSTIVGTSDQTLSLDQGIIRLPVCWFLQA</sequence>
<protein>
    <submittedName>
        <fullName evidence="1">Uncharacterized protein</fullName>
    </submittedName>
</protein>
<evidence type="ECO:0000313" key="1">
    <source>
        <dbReference type="EMBL" id="JAD22752.1"/>
    </source>
</evidence>
<organism evidence="1">
    <name type="scientific">Arundo donax</name>
    <name type="common">Giant reed</name>
    <name type="synonym">Donax arundinaceus</name>
    <dbReference type="NCBI Taxonomy" id="35708"/>
    <lineage>
        <taxon>Eukaryota</taxon>
        <taxon>Viridiplantae</taxon>
        <taxon>Streptophyta</taxon>
        <taxon>Embryophyta</taxon>
        <taxon>Tracheophyta</taxon>
        <taxon>Spermatophyta</taxon>
        <taxon>Magnoliopsida</taxon>
        <taxon>Liliopsida</taxon>
        <taxon>Poales</taxon>
        <taxon>Poaceae</taxon>
        <taxon>PACMAD clade</taxon>
        <taxon>Arundinoideae</taxon>
        <taxon>Arundineae</taxon>
        <taxon>Arundo</taxon>
    </lineage>
</organism>
<proteinExistence type="predicted"/>
<name>A0A0A8YJJ7_ARUDO</name>
<dbReference type="EMBL" id="GBRH01275143">
    <property type="protein sequence ID" value="JAD22752.1"/>
    <property type="molecule type" value="Transcribed_RNA"/>
</dbReference>
<reference evidence="1" key="2">
    <citation type="journal article" date="2015" name="Data Brief">
        <title>Shoot transcriptome of the giant reed, Arundo donax.</title>
        <authorList>
            <person name="Barrero R.A."/>
            <person name="Guerrero F.D."/>
            <person name="Moolhuijzen P."/>
            <person name="Goolsby J.A."/>
            <person name="Tidwell J."/>
            <person name="Bellgard S.E."/>
            <person name="Bellgard M.I."/>
        </authorList>
    </citation>
    <scope>NUCLEOTIDE SEQUENCE</scope>
    <source>
        <tissue evidence="1">Shoot tissue taken approximately 20 cm above the soil surface</tissue>
    </source>
</reference>